<sequence length="153" mass="17894">MRNGVRSLLASLDPGLWAEIGFEPWEWQGMVGVHRHMIFRKGGFLGEVARYFAEDYLVWSHRGKTDEDCLLSRWPSAPDVISHRFLLLDEVTVPRRSRAFLFGLRGWVDVQRYRPGEKPHRKFRDLARFVDEVALCVRRRRAEEGEGDPLSRS</sequence>
<gene>
    <name evidence="1" type="ORF">KAR29_04685</name>
</gene>
<protein>
    <submittedName>
        <fullName evidence="1">Uncharacterized protein</fullName>
    </submittedName>
</protein>
<dbReference type="RefSeq" id="WP_274374474.1">
    <property type="nucleotide sequence ID" value="NZ_CP072943.1"/>
</dbReference>
<dbReference type="KEGG" id="aram:KAR29_04685"/>
<keyword evidence="2" id="KW-1185">Reference proteome</keyword>
<accession>A0A9Q7AR24</accession>
<dbReference type="Proteomes" id="UP000671879">
    <property type="component" value="Chromosome"/>
</dbReference>
<name>A0A9Q7AR24_9BACT</name>
<evidence type="ECO:0000313" key="2">
    <source>
        <dbReference type="Proteomes" id="UP000671879"/>
    </source>
</evidence>
<organism evidence="1 2">
    <name type="scientific">Aminithiophilus ramosus</name>
    <dbReference type="NCBI Taxonomy" id="3029084"/>
    <lineage>
        <taxon>Bacteria</taxon>
        <taxon>Thermotogati</taxon>
        <taxon>Synergistota</taxon>
        <taxon>Synergistia</taxon>
        <taxon>Synergistales</taxon>
        <taxon>Aminithiophilaceae</taxon>
        <taxon>Aminithiophilus</taxon>
    </lineage>
</organism>
<reference evidence="2" key="1">
    <citation type="submission" date="2021-04" db="EMBL/GenBank/DDBJ databases">
        <title>A novel Synergistetes isolate from a pyrite-forming mixed culture.</title>
        <authorList>
            <person name="Bunk B."/>
            <person name="Sproer C."/>
            <person name="Spring S."/>
            <person name="Pester M."/>
        </authorList>
    </citation>
    <scope>NUCLEOTIDE SEQUENCE [LARGE SCALE GENOMIC DNA]</scope>
    <source>
        <strain evidence="2">J.5.4.2-T.3.5.2</strain>
    </source>
</reference>
<dbReference type="AlphaFoldDB" id="A0A9Q7AR24"/>
<proteinExistence type="predicted"/>
<dbReference type="EMBL" id="CP072943">
    <property type="protein sequence ID" value="QTX33197.1"/>
    <property type="molecule type" value="Genomic_DNA"/>
</dbReference>
<evidence type="ECO:0000313" key="1">
    <source>
        <dbReference type="EMBL" id="QTX33197.1"/>
    </source>
</evidence>